<reference evidence="1 2" key="1">
    <citation type="journal article" date="2024" name="bioRxiv">
        <title>A reference genome for Trichogramma kaykai: A tiny desert-dwelling parasitoid wasp with competing sex-ratio distorters.</title>
        <authorList>
            <person name="Culotta J."/>
            <person name="Lindsey A.R."/>
        </authorList>
    </citation>
    <scope>NUCLEOTIDE SEQUENCE [LARGE SCALE GENOMIC DNA]</scope>
    <source>
        <strain evidence="1 2">KSX58</strain>
    </source>
</reference>
<evidence type="ECO:0000313" key="2">
    <source>
        <dbReference type="Proteomes" id="UP001627154"/>
    </source>
</evidence>
<protein>
    <submittedName>
        <fullName evidence="1">Uncharacterized protein</fullName>
    </submittedName>
</protein>
<dbReference type="EMBL" id="JBJJXI010000069">
    <property type="protein sequence ID" value="KAL3396730.1"/>
    <property type="molecule type" value="Genomic_DNA"/>
</dbReference>
<dbReference type="AlphaFoldDB" id="A0ABD2WUY1"/>
<dbReference type="Proteomes" id="UP001627154">
    <property type="component" value="Unassembled WGS sequence"/>
</dbReference>
<accession>A0ABD2WUY1</accession>
<sequence length="66" mass="7437">MYASARAERRGSGADRVHAACVPVMEMYILRCFTVSCYVNSCNYNCQRKREVGISILKVGSKICNR</sequence>
<evidence type="ECO:0000313" key="1">
    <source>
        <dbReference type="EMBL" id="KAL3396730.1"/>
    </source>
</evidence>
<keyword evidence="2" id="KW-1185">Reference proteome</keyword>
<proteinExistence type="predicted"/>
<comment type="caution">
    <text evidence="1">The sequence shown here is derived from an EMBL/GenBank/DDBJ whole genome shotgun (WGS) entry which is preliminary data.</text>
</comment>
<organism evidence="1 2">
    <name type="scientific">Trichogramma kaykai</name>
    <dbReference type="NCBI Taxonomy" id="54128"/>
    <lineage>
        <taxon>Eukaryota</taxon>
        <taxon>Metazoa</taxon>
        <taxon>Ecdysozoa</taxon>
        <taxon>Arthropoda</taxon>
        <taxon>Hexapoda</taxon>
        <taxon>Insecta</taxon>
        <taxon>Pterygota</taxon>
        <taxon>Neoptera</taxon>
        <taxon>Endopterygota</taxon>
        <taxon>Hymenoptera</taxon>
        <taxon>Apocrita</taxon>
        <taxon>Proctotrupomorpha</taxon>
        <taxon>Chalcidoidea</taxon>
        <taxon>Trichogrammatidae</taxon>
        <taxon>Trichogramma</taxon>
    </lineage>
</organism>
<gene>
    <name evidence="1" type="ORF">TKK_009327</name>
</gene>
<name>A0ABD2WUY1_9HYME</name>